<feature type="domain" description="Tim44-like" evidence="9">
    <location>
        <begin position="155"/>
        <end position="291"/>
    </location>
</feature>
<dbReference type="EMBL" id="JAWRVG010000011">
    <property type="protein sequence ID" value="KAK4077360.1"/>
    <property type="molecule type" value="Genomic_DNA"/>
</dbReference>
<evidence type="ECO:0000256" key="1">
    <source>
        <dbReference type="ARBA" id="ARBA00004173"/>
    </source>
</evidence>
<evidence type="ECO:0000313" key="10">
    <source>
        <dbReference type="EMBL" id="KAK4077360.1"/>
    </source>
</evidence>
<evidence type="ECO:0000256" key="8">
    <source>
        <dbReference type="ARBA" id="ARBA00043031"/>
    </source>
</evidence>
<dbReference type="InterPro" id="IPR051975">
    <property type="entry name" value="mtLSU_mL45"/>
</dbReference>
<evidence type="ECO:0000256" key="4">
    <source>
        <dbReference type="ARBA" id="ARBA00023128"/>
    </source>
</evidence>
<dbReference type="Pfam" id="PF04280">
    <property type="entry name" value="Tim44"/>
    <property type="match status" value="1"/>
</dbReference>
<dbReference type="AlphaFoldDB" id="A0AAE1IGP2"/>
<dbReference type="Gene3D" id="3.10.450.240">
    <property type="match status" value="1"/>
</dbReference>
<evidence type="ECO:0000256" key="5">
    <source>
        <dbReference type="ARBA" id="ARBA00023274"/>
    </source>
</evidence>
<dbReference type="GO" id="GO:0005739">
    <property type="term" value="C:mitochondrion"/>
    <property type="evidence" value="ECO:0007669"/>
    <property type="project" value="UniProtKB-SubCell"/>
</dbReference>
<dbReference type="GO" id="GO:1990904">
    <property type="term" value="C:ribonucleoprotein complex"/>
    <property type="evidence" value="ECO:0007669"/>
    <property type="project" value="UniProtKB-KW"/>
</dbReference>
<evidence type="ECO:0000256" key="3">
    <source>
        <dbReference type="ARBA" id="ARBA00022980"/>
    </source>
</evidence>
<keyword evidence="11" id="KW-1185">Reference proteome</keyword>
<comment type="similarity">
    <text evidence="6">Belongs to the mitochondrion-specific ribosomal protein mL45 family.</text>
</comment>
<dbReference type="Proteomes" id="UP001273209">
    <property type="component" value="Unassembled WGS sequence"/>
</dbReference>
<comment type="subcellular location">
    <subcellularLocation>
        <location evidence="1">Mitochondrion</location>
    </subcellularLocation>
</comment>
<organism evidence="10 11">
    <name type="scientific">Trichoderma aggressivum f. europaeum</name>
    <dbReference type="NCBI Taxonomy" id="173218"/>
    <lineage>
        <taxon>Eukaryota</taxon>
        <taxon>Fungi</taxon>
        <taxon>Dikarya</taxon>
        <taxon>Ascomycota</taxon>
        <taxon>Pezizomycotina</taxon>
        <taxon>Sordariomycetes</taxon>
        <taxon>Hypocreomycetidae</taxon>
        <taxon>Hypocreales</taxon>
        <taxon>Hypocreaceae</taxon>
        <taxon>Trichoderma</taxon>
    </lineage>
</organism>
<proteinExistence type="inferred from homology"/>
<evidence type="ECO:0000256" key="7">
    <source>
        <dbReference type="ARBA" id="ARBA00039448"/>
    </source>
</evidence>
<gene>
    <name evidence="10" type="ORF">Triagg1_3692</name>
</gene>
<keyword evidence="3" id="KW-0689">Ribosomal protein</keyword>
<reference evidence="10" key="1">
    <citation type="submission" date="2023-11" db="EMBL/GenBank/DDBJ databases">
        <title>The genome sequences of three competitors of mushroom-forming fungi.</title>
        <authorList>
            <person name="Beijen E."/>
            <person name="Ohm R.A."/>
        </authorList>
    </citation>
    <scope>NUCLEOTIDE SEQUENCE</scope>
    <source>
        <strain evidence="10">CBS 100526</strain>
    </source>
</reference>
<accession>A0AAE1IGP2</accession>
<dbReference type="PANTHER" id="PTHR28554:SF1">
    <property type="entry name" value="LARGE RIBOSOMAL SUBUNIT PROTEIN ML45"/>
    <property type="match status" value="1"/>
</dbReference>
<dbReference type="PANTHER" id="PTHR28554">
    <property type="entry name" value="39S RIBOSOMAL PROTEIN L45, MITOCHONDRIAL"/>
    <property type="match status" value="1"/>
</dbReference>
<keyword evidence="4" id="KW-0496">Mitochondrion</keyword>
<name>A0AAE1IGP2_9HYPO</name>
<dbReference type="SUPFAM" id="SSF54427">
    <property type="entry name" value="NTF2-like"/>
    <property type="match status" value="1"/>
</dbReference>
<dbReference type="InterPro" id="IPR007379">
    <property type="entry name" value="Tim44-like_dom"/>
</dbReference>
<dbReference type="GeneID" id="87917917"/>
<dbReference type="InterPro" id="IPR032710">
    <property type="entry name" value="NTF2-like_dom_sf"/>
</dbReference>
<comment type="caution">
    <text evidence="10">The sequence shown here is derived from an EMBL/GenBank/DDBJ whole genome shotgun (WGS) entry which is preliminary data.</text>
</comment>
<evidence type="ECO:0000313" key="11">
    <source>
        <dbReference type="Proteomes" id="UP001273209"/>
    </source>
</evidence>
<evidence type="ECO:0000256" key="6">
    <source>
        <dbReference type="ARBA" id="ARBA00038073"/>
    </source>
</evidence>
<keyword evidence="5" id="KW-0687">Ribonucleoprotein</keyword>
<keyword evidence="2" id="KW-0809">Transit peptide</keyword>
<dbReference type="GO" id="GO:0005840">
    <property type="term" value="C:ribosome"/>
    <property type="evidence" value="ECO:0007669"/>
    <property type="project" value="UniProtKB-KW"/>
</dbReference>
<protein>
    <recommendedName>
        <fullName evidence="7">Large ribosomal subunit protein mL45</fullName>
    </recommendedName>
    <alternativeName>
        <fullName evidence="8">39S ribosomal protein L45, mitochondrial</fullName>
    </alternativeName>
</protein>
<evidence type="ECO:0000256" key="2">
    <source>
        <dbReference type="ARBA" id="ARBA00022946"/>
    </source>
</evidence>
<sequence>MIMSPAPAMRSIAAPVLRYGTANNLPRCAARPLAAHMFRQYATQPSRSRTMREMDRAARAGSSKMTKEQSISQLQKMANAEYFKDGGGPLFPGTFVTLPLSRLPLNPADFAQYQWSRLRHWVIETVSLLNFKLKSMPNWTTRPQWKARRGKIAPTAKALYQEVLEAFAAGDKATLERICVNDFAKKLIAAIDRRNPRERVHFEVTKYNSPLFYPKRTAHQIHQINMYDKNLMTEQAVVAISSTQQVSRYDASTGETITGSVKIQDKVEYVVLSRQVNAVTFESDPWRVWGTTSPTTLEAYLEEKEAIDKEQARRAGWKPASK</sequence>
<evidence type="ECO:0000259" key="9">
    <source>
        <dbReference type="Pfam" id="PF04280"/>
    </source>
</evidence>
<dbReference type="RefSeq" id="XP_062757195.1">
    <property type="nucleotide sequence ID" value="XM_062898012.1"/>
</dbReference>